<gene>
    <name evidence="9" type="ORF">EB796_011479</name>
</gene>
<sequence length="122" mass="13716">MKRKSDAYRHPSTITSQRKEESNNSQSNKTNANSNNNNKNSGNQSTNSEGDYALVQHEVMLSLTSSYEVLEFLGRGTFGQVVKCWKKGTNDIVAIKILKNHPSYIRQGHIEVSTPTLRYTPV</sequence>
<evidence type="ECO:0000256" key="5">
    <source>
        <dbReference type="ARBA" id="ARBA00022840"/>
    </source>
</evidence>
<dbReference type="InterPro" id="IPR000719">
    <property type="entry name" value="Prot_kinase_dom"/>
</dbReference>
<dbReference type="SUPFAM" id="SSF56112">
    <property type="entry name" value="Protein kinase-like (PK-like)"/>
    <property type="match status" value="1"/>
</dbReference>
<feature type="compositionally biased region" description="Low complexity" evidence="7">
    <location>
        <begin position="23"/>
        <end position="48"/>
    </location>
</feature>
<dbReference type="OrthoDB" id="10030361at2759"/>
<dbReference type="GO" id="GO:0004674">
    <property type="term" value="F:protein serine/threonine kinase activity"/>
    <property type="evidence" value="ECO:0007669"/>
    <property type="project" value="UniProtKB-KW"/>
</dbReference>
<evidence type="ECO:0000256" key="6">
    <source>
        <dbReference type="PROSITE-ProRule" id="PRU10141"/>
    </source>
</evidence>
<reference evidence="9" key="1">
    <citation type="submission" date="2020-06" db="EMBL/GenBank/DDBJ databases">
        <title>Draft genome of Bugula neritina, a colonial animal packing powerful symbionts and potential medicines.</title>
        <authorList>
            <person name="Rayko M."/>
        </authorList>
    </citation>
    <scope>NUCLEOTIDE SEQUENCE [LARGE SCALE GENOMIC DNA]</scope>
    <source>
        <strain evidence="9">Kwan_BN1</strain>
    </source>
</reference>
<dbReference type="PROSITE" id="PS00107">
    <property type="entry name" value="PROTEIN_KINASE_ATP"/>
    <property type="match status" value="1"/>
</dbReference>
<keyword evidence="1" id="KW-0723">Serine/threonine-protein kinase</keyword>
<dbReference type="EMBL" id="VXIV02001736">
    <property type="protein sequence ID" value="KAF6030208.1"/>
    <property type="molecule type" value="Genomic_DNA"/>
</dbReference>
<dbReference type="Proteomes" id="UP000593567">
    <property type="component" value="Unassembled WGS sequence"/>
</dbReference>
<evidence type="ECO:0000313" key="10">
    <source>
        <dbReference type="Proteomes" id="UP000593567"/>
    </source>
</evidence>
<dbReference type="GO" id="GO:0005524">
    <property type="term" value="F:ATP binding"/>
    <property type="evidence" value="ECO:0007669"/>
    <property type="project" value="UniProtKB-UniRule"/>
</dbReference>
<feature type="binding site" evidence="6">
    <location>
        <position position="96"/>
    </location>
    <ligand>
        <name>ATP</name>
        <dbReference type="ChEBI" id="CHEBI:30616"/>
    </ligand>
</feature>
<evidence type="ECO:0000256" key="3">
    <source>
        <dbReference type="ARBA" id="ARBA00022741"/>
    </source>
</evidence>
<dbReference type="AlphaFoldDB" id="A0A7J7JY11"/>
<name>A0A7J7JY11_BUGNE</name>
<evidence type="ECO:0000256" key="2">
    <source>
        <dbReference type="ARBA" id="ARBA00022679"/>
    </source>
</evidence>
<organism evidence="9 10">
    <name type="scientific">Bugula neritina</name>
    <name type="common">Brown bryozoan</name>
    <name type="synonym">Sertularia neritina</name>
    <dbReference type="NCBI Taxonomy" id="10212"/>
    <lineage>
        <taxon>Eukaryota</taxon>
        <taxon>Metazoa</taxon>
        <taxon>Spiralia</taxon>
        <taxon>Lophotrochozoa</taxon>
        <taxon>Bryozoa</taxon>
        <taxon>Gymnolaemata</taxon>
        <taxon>Cheilostomatida</taxon>
        <taxon>Flustrina</taxon>
        <taxon>Buguloidea</taxon>
        <taxon>Bugulidae</taxon>
        <taxon>Bugula</taxon>
    </lineage>
</organism>
<dbReference type="Gene3D" id="3.30.200.20">
    <property type="entry name" value="Phosphorylase Kinase, domain 1"/>
    <property type="match status" value="1"/>
</dbReference>
<keyword evidence="10" id="KW-1185">Reference proteome</keyword>
<evidence type="ECO:0000259" key="8">
    <source>
        <dbReference type="PROSITE" id="PS50011"/>
    </source>
</evidence>
<evidence type="ECO:0000256" key="7">
    <source>
        <dbReference type="SAM" id="MobiDB-lite"/>
    </source>
</evidence>
<dbReference type="PANTHER" id="PTHR24058">
    <property type="entry name" value="DUAL SPECIFICITY PROTEIN KINASE"/>
    <property type="match status" value="1"/>
</dbReference>
<proteinExistence type="predicted"/>
<keyword evidence="2" id="KW-0808">Transferase</keyword>
<feature type="domain" description="Protein kinase" evidence="8">
    <location>
        <begin position="67"/>
        <end position="122"/>
    </location>
</feature>
<dbReference type="PROSITE" id="PS50011">
    <property type="entry name" value="PROTEIN_KINASE_DOM"/>
    <property type="match status" value="1"/>
</dbReference>
<evidence type="ECO:0000313" key="9">
    <source>
        <dbReference type="EMBL" id="KAF6030208.1"/>
    </source>
</evidence>
<dbReference type="InterPro" id="IPR011009">
    <property type="entry name" value="Kinase-like_dom_sf"/>
</dbReference>
<dbReference type="PANTHER" id="PTHR24058:SF17">
    <property type="entry name" value="HOMEODOMAIN INTERACTING PROTEIN KINASE, ISOFORM D"/>
    <property type="match status" value="1"/>
</dbReference>
<accession>A0A7J7JY11</accession>
<dbReference type="GO" id="GO:0005634">
    <property type="term" value="C:nucleus"/>
    <property type="evidence" value="ECO:0007669"/>
    <property type="project" value="TreeGrafter"/>
</dbReference>
<dbReference type="GO" id="GO:0005737">
    <property type="term" value="C:cytoplasm"/>
    <property type="evidence" value="ECO:0007669"/>
    <property type="project" value="TreeGrafter"/>
</dbReference>
<dbReference type="InterPro" id="IPR050494">
    <property type="entry name" value="Ser_Thr_dual-spec_kinase"/>
</dbReference>
<evidence type="ECO:0000256" key="1">
    <source>
        <dbReference type="ARBA" id="ARBA00022527"/>
    </source>
</evidence>
<comment type="caution">
    <text evidence="9">The sequence shown here is derived from an EMBL/GenBank/DDBJ whole genome shotgun (WGS) entry which is preliminary data.</text>
</comment>
<feature type="region of interest" description="Disordered" evidence="7">
    <location>
        <begin position="1"/>
        <end position="51"/>
    </location>
</feature>
<evidence type="ECO:0000256" key="4">
    <source>
        <dbReference type="ARBA" id="ARBA00022777"/>
    </source>
</evidence>
<dbReference type="GO" id="GO:0004713">
    <property type="term" value="F:protein tyrosine kinase activity"/>
    <property type="evidence" value="ECO:0007669"/>
    <property type="project" value="TreeGrafter"/>
</dbReference>
<keyword evidence="4" id="KW-0418">Kinase</keyword>
<keyword evidence="3 6" id="KW-0547">Nucleotide-binding</keyword>
<dbReference type="InterPro" id="IPR017441">
    <property type="entry name" value="Protein_kinase_ATP_BS"/>
</dbReference>
<protein>
    <submittedName>
        <fullName evidence="9">Hipk</fullName>
    </submittedName>
</protein>
<keyword evidence="5 6" id="KW-0067">ATP-binding</keyword>